<accession>A0ABQ3E2Y7</accession>
<dbReference type="EMBL" id="BMXE01000002">
    <property type="protein sequence ID" value="GHB24131.1"/>
    <property type="molecule type" value="Genomic_DNA"/>
</dbReference>
<dbReference type="SUPFAM" id="SSF56235">
    <property type="entry name" value="N-terminal nucleophile aminohydrolases (Ntn hydrolases)"/>
    <property type="match status" value="1"/>
</dbReference>
<evidence type="ECO:0000313" key="2">
    <source>
        <dbReference type="Proteomes" id="UP000637980"/>
    </source>
</evidence>
<evidence type="ECO:0000313" key="1">
    <source>
        <dbReference type="EMBL" id="GHB24131.1"/>
    </source>
</evidence>
<name>A0ABQ3E2Y7_9HYPH</name>
<dbReference type="RefSeq" id="WP_189435712.1">
    <property type="nucleotide sequence ID" value="NZ_BMXE01000002.1"/>
</dbReference>
<reference evidence="2" key="1">
    <citation type="journal article" date="2019" name="Int. J. Syst. Evol. Microbiol.">
        <title>The Global Catalogue of Microorganisms (GCM) 10K type strain sequencing project: providing services to taxonomists for standard genome sequencing and annotation.</title>
        <authorList>
            <consortium name="The Broad Institute Genomics Platform"/>
            <consortium name="The Broad Institute Genome Sequencing Center for Infectious Disease"/>
            <person name="Wu L."/>
            <person name="Ma J."/>
        </authorList>
    </citation>
    <scope>NUCLEOTIDE SEQUENCE [LARGE SCALE GENOMIC DNA]</scope>
    <source>
        <strain evidence="2">KCTC 12861</strain>
    </source>
</reference>
<dbReference type="InterPro" id="IPR010430">
    <property type="entry name" value="DUF1028"/>
</dbReference>
<keyword evidence="2" id="KW-1185">Reference proteome</keyword>
<organism evidence="1 2">
    <name type="scientific">Pseudovibrio japonicus</name>
    <dbReference type="NCBI Taxonomy" id="366534"/>
    <lineage>
        <taxon>Bacteria</taxon>
        <taxon>Pseudomonadati</taxon>
        <taxon>Pseudomonadota</taxon>
        <taxon>Alphaproteobacteria</taxon>
        <taxon>Hyphomicrobiales</taxon>
        <taxon>Stappiaceae</taxon>
        <taxon>Pseudovibrio</taxon>
    </lineage>
</organism>
<proteinExistence type="predicted"/>
<dbReference type="PANTHER" id="PTHR39328">
    <property type="entry name" value="BLL2871 PROTEIN"/>
    <property type="match status" value="1"/>
</dbReference>
<dbReference type="Gene3D" id="3.60.20.10">
    <property type="entry name" value="Glutamine Phosphoribosylpyrophosphate, subunit 1, domain 1"/>
    <property type="match status" value="1"/>
</dbReference>
<comment type="caution">
    <text evidence="1">The sequence shown here is derived from an EMBL/GenBank/DDBJ whole genome shotgun (WGS) entry which is preliminary data.</text>
</comment>
<gene>
    <name evidence="1" type="ORF">GCM10007094_10200</name>
</gene>
<dbReference type="Proteomes" id="UP000637980">
    <property type="component" value="Unassembled WGS sequence"/>
</dbReference>
<sequence>MTFSLIAKDPEDGAIGIAVASRFFASAALVPYVGRSVAVASQAFVNPVWGVEGRTRLANGEHAADVLADLIKRDTGEAVRQCHMLDKNGDFACHTGGECVVWAGHRLGKYHSVAGNMLEGESVVEAVFSTYEESDALPFAERMLAAMKEGEAAGGDKRGRQSAGLVIHRGQDYPWLDIRVDDHDDPLAELDRLLDVAKERYLYLADFFATQDVFSRKLAWAGLEETMMEAEAKRLASGWVSRSKATSKEP</sequence>
<dbReference type="InterPro" id="IPR029055">
    <property type="entry name" value="Ntn_hydrolases_N"/>
</dbReference>
<protein>
    <submittedName>
        <fullName evidence="1">Pilus assembly protein</fullName>
    </submittedName>
</protein>
<dbReference type="PANTHER" id="PTHR39328:SF1">
    <property type="entry name" value="BLL2871 PROTEIN"/>
    <property type="match status" value="1"/>
</dbReference>
<dbReference type="Pfam" id="PF06267">
    <property type="entry name" value="DUF1028"/>
    <property type="match status" value="1"/>
</dbReference>